<dbReference type="Pfam" id="PF06042">
    <property type="entry name" value="NTP_transf_6"/>
    <property type="match status" value="1"/>
</dbReference>
<dbReference type="Proteomes" id="UP000235916">
    <property type="component" value="Unassembled WGS sequence"/>
</dbReference>
<evidence type="ECO:0000313" key="2">
    <source>
        <dbReference type="Proteomes" id="UP000235916"/>
    </source>
</evidence>
<accession>A0A2N8L2A7</accession>
<organism evidence="1 2">
    <name type="scientific">Kinneretia aquatilis</name>
    <dbReference type="NCBI Taxonomy" id="2070761"/>
    <lineage>
        <taxon>Bacteria</taxon>
        <taxon>Pseudomonadati</taxon>
        <taxon>Pseudomonadota</taxon>
        <taxon>Betaproteobacteria</taxon>
        <taxon>Burkholderiales</taxon>
        <taxon>Sphaerotilaceae</taxon>
        <taxon>Roseateles</taxon>
    </lineage>
</organism>
<protein>
    <recommendedName>
        <fullName evidence="3">Nitrate reductase</fullName>
    </recommendedName>
</protein>
<dbReference type="AlphaFoldDB" id="A0A2N8L2A7"/>
<dbReference type="EMBL" id="POSP01000003">
    <property type="protein sequence ID" value="PND39807.1"/>
    <property type="molecule type" value="Genomic_DNA"/>
</dbReference>
<dbReference type="PANTHER" id="PTHR39166">
    <property type="entry name" value="BLL1166 PROTEIN"/>
    <property type="match status" value="1"/>
</dbReference>
<evidence type="ECO:0000313" key="1">
    <source>
        <dbReference type="EMBL" id="PND39807.1"/>
    </source>
</evidence>
<dbReference type="PANTHER" id="PTHR39166:SF1">
    <property type="entry name" value="BLL1166 PROTEIN"/>
    <property type="match status" value="1"/>
</dbReference>
<reference evidence="1 2" key="1">
    <citation type="submission" date="2018-01" db="EMBL/GenBank/DDBJ databases">
        <title>Draft genome sequence of Paucibacter aquatile CR182 isolated from freshwater of the Nakdong River.</title>
        <authorList>
            <person name="Choi A."/>
            <person name="Chung E.J."/>
        </authorList>
    </citation>
    <scope>NUCLEOTIDE SEQUENCE [LARGE SCALE GENOMIC DNA]</scope>
    <source>
        <strain evidence="1 2">CR182</strain>
    </source>
</reference>
<evidence type="ECO:0008006" key="3">
    <source>
        <dbReference type="Google" id="ProtNLM"/>
    </source>
</evidence>
<dbReference type="OrthoDB" id="9805247at2"/>
<name>A0A2N8L2A7_9BURK</name>
<comment type="caution">
    <text evidence="1">The sequence shown here is derived from an EMBL/GenBank/DDBJ whole genome shotgun (WGS) entry which is preliminary data.</text>
</comment>
<proteinExistence type="predicted"/>
<keyword evidence="2" id="KW-1185">Reference proteome</keyword>
<gene>
    <name evidence="1" type="ORF">C1O66_16975</name>
</gene>
<sequence>MVRSSPWLMRALRAARDLGLPQWCIGAGALRNRVWDHLHGHAEPSCLADVDLVYFDSEEPPGLEARHQAALARACPDLPWELTNQAHVHLWFESCFGHAVAPLRSLQDAVASWPEFATAVAVRLETDDTLTVIAPYGLDDLFAMRIRRNPARVSVGTFRQRVAQKQYAQRWPRVQIEDAE</sequence>
<dbReference type="InterPro" id="IPR009267">
    <property type="entry name" value="NTP_transf_6"/>
</dbReference>